<reference evidence="2" key="1">
    <citation type="submission" date="2023-08" db="EMBL/GenBank/DDBJ databases">
        <authorList>
            <person name="Chen Y."/>
            <person name="Shah S."/>
            <person name="Dougan E. K."/>
            <person name="Thang M."/>
            <person name="Chan C."/>
        </authorList>
    </citation>
    <scope>NUCLEOTIDE SEQUENCE</scope>
</reference>
<dbReference type="AlphaFoldDB" id="A0AA36IGX8"/>
<comment type="caution">
    <text evidence="2">The sequence shown here is derived from an EMBL/GenBank/DDBJ whole genome shotgun (WGS) entry which is preliminary data.</text>
</comment>
<accession>A0AA36IGX8</accession>
<dbReference type="Proteomes" id="UP001178507">
    <property type="component" value="Unassembled WGS sequence"/>
</dbReference>
<evidence type="ECO:0000256" key="1">
    <source>
        <dbReference type="SAM" id="MobiDB-lite"/>
    </source>
</evidence>
<name>A0AA36IGX8_9DINO</name>
<protein>
    <submittedName>
        <fullName evidence="2">Uncharacterized protein</fullName>
    </submittedName>
</protein>
<gene>
    <name evidence="2" type="ORF">EVOR1521_LOCUS13541</name>
</gene>
<dbReference type="EMBL" id="CAUJNA010001524">
    <property type="protein sequence ID" value="CAJ1387463.1"/>
    <property type="molecule type" value="Genomic_DNA"/>
</dbReference>
<evidence type="ECO:0000313" key="2">
    <source>
        <dbReference type="EMBL" id="CAJ1387463.1"/>
    </source>
</evidence>
<feature type="region of interest" description="Disordered" evidence="1">
    <location>
        <begin position="1"/>
        <end position="24"/>
    </location>
</feature>
<keyword evidence="3" id="KW-1185">Reference proteome</keyword>
<proteinExistence type="predicted"/>
<dbReference type="SUPFAM" id="SSF49599">
    <property type="entry name" value="TRAF domain-like"/>
    <property type="match status" value="1"/>
</dbReference>
<feature type="region of interest" description="Disordered" evidence="1">
    <location>
        <begin position="58"/>
        <end position="100"/>
    </location>
</feature>
<sequence>MRVDAAEFVPRVPESARPQLSADTPAFVPKAHAAEPWVSKPEWDAEYTIFDEESFLTPEVLGSTPSSSRGDRLEDEPTLSSSMSQASGGGSQEKSGPVAGALSTKKRQLYWTISDLDWDASWPQGEGIESPKFAVAGVVLRLAFFPNGTALTLDGCAVGVLCEEKAKLKFELFLEGRRSGTKVMLGQKFSCDFRKPSADHEITIAIEVYSNLSYTGFN</sequence>
<organism evidence="2 3">
    <name type="scientific">Effrenium voratum</name>
    <dbReference type="NCBI Taxonomy" id="2562239"/>
    <lineage>
        <taxon>Eukaryota</taxon>
        <taxon>Sar</taxon>
        <taxon>Alveolata</taxon>
        <taxon>Dinophyceae</taxon>
        <taxon>Suessiales</taxon>
        <taxon>Symbiodiniaceae</taxon>
        <taxon>Effrenium</taxon>
    </lineage>
</organism>
<evidence type="ECO:0000313" key="3">
    <source>
        <dbReference type="Proteomes" id="UP001178507"/>
    </source>
</evidence>